<keyword evidence="3" id="KW-1185">Reference proteome</keyword>
<keyword evidence="1" id="KW-0472">Membrane</keyword>
<gene>
    <name evidence="2" type="ORF">QWT69_11225</name>
</gene>
<sequence>MGYVPTNNTMDILTSILMTLVPFIIIGVFVFMIVRAFKQYTSNNRAPKLSLPAQLVTKRTDTYGGTNNSTTTTHYHVTFQVESGDRMEFQTNGDHYGLVAEGDFGILTYQGTRYLDFERKS</sequence>
<feature type="transmembrane region" description="Helical" evidence="1">
    <location>
        <begin position="12"/>
        <end position="34"/>
    </location>
</feature>
<reference evidence="2 3" key="1">
    <citation type="submission" date="2023-06" db="EMBL/GenBank/DDBJ databases">
        <title>Sporosarcina sp. nov., isolated from Korean tranditional fermented seafood 'Jeotgal'.</title>
        <authorList>
            <person name="Yang A.I."/>
            <person name="Shin N.-R."/>
        </authorList>
    </citation>
    <scope>NUCLEOTIDE SEQUENCE [LARGE SCALE GENOMIC DNA]</scope>
    <source>
        <strain evidence="2 3">T2O-4</strain>
    </source>
</reference>
<dbReference type="EMBL" id="CP129118">
    <property type="protein sequence ID" value="WOV86484.1"/>
    <property type="molecule type" value="Genomic_DNA"/>
</dbReference>
<name>A0ABZ0L1L1_9BACL</name>
<accession>A0ABZ0L1L1</accession>
<evidence type="ECO:0000313" key="2">
    <source>
        <dbReference type="EMBL" id="WOV86484.1"/>
    </source>
</evidence>
<keyword evidence="1" id="KW-1133">Transmembrane helix</keyword>
<keyword evidence="1" id="KW-0812">Transmembrane</keyword>
<dbReference type="InterPro" id="IPR019635">
    <property type="entry name" value="DUF2500"/>
</dbReference>
<evidence type="ECO:0000313" key="3">
    <source>
        <dbReference type="Proteomes" id="UP001303902"/>
    </source>
</evidence>
<dbReference type="RefSeq" id="WP_317965709.1">
    <property type="nucleotide sequence ID" value="NZ_CP129118.1"/>
</dbReference>
<dbReference type="Pfam" id="PF10694">
    <property type="entry name" value="DUF2500"/>
    <property type="match status" value="1"/>
</dbReference>
<dbReference type="Gene3D" id="2.40.50.660">
    <property type="match status" value="1"/>
</dbReference>
<protein>
    <submittedName>
        <fullName evidence="2">DUF2500 domain-containing protein</fullName>
    </submittedName>
</protein>
<evidence type="ECO:0000256" key="1">
    <source>
        <dbReference type="SAM" id="Phobius"/>
    </source>
</evidence>
<proteinExistence type="predicted"/>
<organism evidence="2 3">
    <name type="scientific">Sporosarcina oncorhynchi</name>
    <dbReference type="NCBI Taxonomy" id="3056444"/>
    <lineage>
        <taxon>Bacteria</taxon>
        <taxon>Bacillati</taxon>
        <taxon>Bacillota</taxon>
        <taxon>Bacilli</taxon>
        <taxon>Bacillales</taxon>
        <taxon>Caryophanaceae</taxon>
        <taxon>Sporosarcina</taxon>
    </lineage>
</organism>
<dbReference type="Proteomes" id="UP001303902">
    <property type="component" value="Chromosome"/>
</dbReference>